<gene>
    <name evidence="1" type="ORF">Amon02_000527200</name>
</gene>
<accession>A0ACB5T665</accession>
<evidence type="ECO:0000313" key="2">
    <source>
        <dbReference type="Proteomes" id="UP001165064"/>
    </source>
</evidence>
<comment type="caution">
    <text evidence="1">The sequence shown here is derived from an EMBL/GenBank/DDBJ whole genome shotgun (WGS) entry which is preliminary data.</text>
</comment>
<organism evidence="1 2">
    <name type="scientific">Ambrosiozyma monospora</name>
    <name type="common">Yeast</name>
    <name type="synonym">Endomycopsis monosporus</name>
    <dbReference type="NCBI Taxonomy" id="43982"/>
    <lineage>
        <taxon>Eukaryota</taxon>
        <taxon>Fungi</taxon>
        <taxon>Dikarya</taxon>
        <taxon>Ascomycota</taxon>
        <taxon>Saccharomycotina</taxon>
        <taxon>Pichiomycetes</taxon>
        <taxon>Pichiales</taxon>
        <taxon>Pichiaceae</taxon>
        <taxon>Ambrosiozyma</taxon>
    </lineage>
</organism>
<dbReference type="Proteomes" id="UP001165064">
    <property type="component" value="Unassembled WGS sequence"/>
</dbReference>
<sequence length="730" mass="84837">MNKLAQETNSNPQLQTLTNLSDFLRHITHPRNEHYQSMLTLDQKVQLYATTLQAFTPTLDVPFHPTRLPPRGMAMASIYRAGKLLYSSTDLRLDATYEVFYIQALLLYKDSATARDLFESRLLKGENGRSLCWLELGVKIYWKCGFFKQGVALLETIEKLFDGYVNPVLIQLCACMFLQRGQITEAYKWFRMLRKSVVDKGMVSKNRIEYVTSIDDAQLLWDRFNKMYHVSHWDVIRCVISCFKHGLGEMAVDLIDCAVNADFGFLEVLMRAIDKKLYYFEKESLIYQQNEDSFKKSNAVQLIIEHLNQKRNIATQSMEEVEVLKKIINFLKTCSDENLRNSIQHKLKYGDRLTIQQTEDLIWLTLRKNSKERFVLYNKIMSELKKSTSRLSELQETGMFPPLNSGHYLRAIQAISRVKTVPIPTLKKLLENMNQWEIPMDRRIANHLILLFTRGKCYEMADQLILSFFEDGYLKKSPLSSISKYQSDIEIESDYKILTRLFNTCLWSYNKMTQSEEFTPDEFHSRQQKLREMIRGFLRDSEGYFDDASLYCSIEALLSGNDEACALALLQYYGTVLERGIPITVLMMIQRKILFSLNKMIGKLSEKNLKLMQPQFTRIREACELISLEGIDDGSGNGGVILATEGNMKGREEDAGKLVHWTVCAKLIITYMKELRYYPFPYSFQDSTVWSFSSSEIFELKKKFEFTLIERQSELGLTEMDIDAMLSTEI</sequence>
<proteinExistence type="predicted"/>
<keyword evidence="2" id="KW-1185">Reference proteome</keyword>
<dbReference type="EMBL" id="BSXS01003841">
    <property type="protein sequence ID" value="GME82034.1"/>
    <property type="molecule type" value="Genomic_DNA"/>
</dbReference>
<protein>
    <submittedName>
        <fullName evidence="1">Unnamed protein product</fullName>
    </submittedName>
</protein>
<reference evidence="1" key="1">
    <citation type="submission" date="2023-04" db="EMBL/GenBank/DDBJ databases">
        <title>Ambrosiozyma monospora NBRC 10751.</title>
        <authorList>
            <person name="Ichikawa N."/>
            <person name="Sato H."/>
            <person name="Tonouchi N."/>
        </authorList>
    </citation>
    <scope>NUCLEOTIDE SEQUENCE</scope>
    <source>
        <strain evidence="1">NBRC 10751</strain>
    </source>
</reference>
<name>A0ACB5T665_AMBMO</name>
<evidence type="ECO:0000313" key="1">
    <source>
        <dbReference type="EMBL" id="GME82034.1"/>
    </source>
</evidence>